<reference evidence="2 3" key="3">
    <citation type="submission" date="2019-11" db="EMBL/GenBank/DDBJ databases">
        <title>A de novo genome assembly of a pear dwarfing rootstock.</title>
        <authorList>
            <person name="Wang F."/>
            <person name="Wang J."/>
            <person name="Li S."/>
            <person name="Zhang Y."/>
            <person name="Fang M."/>
            <person name="Ma L."/>
            <person name="Zhao Y."/>
            <person name="Jiang S."/>
        </authorList>
    </citation>
    <scope>NUCLEOTIDE SEQUENCE [LARGE SCALE GENOMIC DNA]</scope>
    <source>
        <strain evidence="2">S2</strain>
        <tissue evidence="2">Leaf</tissue>
    </source>
</reference>
<comment type="caution">
    <text evidence="2">The sequence shown here is derived from an EMBL/GenBank/DDBJ whole genome shotgun (WGS) entry which is preliminary data.</text>
</comment>
<evidence type="ECO:0000256" key="1">
    <source>
        <dbReference type="SAM" id="MobiDB-lite"/>
    </source>
</evidence>
<dbReference type="Proteomes" id="UP000327157">
    <property type="component" value="Chromosome 8"/>
</dbReference>
<evidence type="ECO:0000313" key="3">
    <source>
        <dbReference type="Proteomes" id="UP000327157"/>
    </source>
</evidence>
<gene>
    <name evidence="2" type="ORF">D8674_034097</name>
</gene>
<feature type="region of interest" description="Disordered" evidence="1">
    <location>
        <begin position="13"/>
        <end position="43"/>
    </location>
</feature>
<keyword evidence="3" id="KW-1185">Reference proteome</keyword>
<protein>
    <submittedName>
        <fullName evidence="2">Uncharacterized protein</fullName>
    </submittedName>
</protein>
<name>A0A5N5HT26_9ROSA</name>
<accession>A0A5N5HT26</accession>
<sequence length="114" mass="12278">MKSWRRRIWRLRRGKGGGGGFGSDGGYVREKRSSRASSSDDVGHVLPVGGLDVGAAEGDGLVVGPVGRREEVGETGLGGWVCWDWVSIEVDWRWRMKSSCGEDGGEAMVGLLDL</sequence>
<reference evidence="3" key="2">
    <citation type="submission" date="2019-10" db="EMBL/GenBank/DDBJ databases">
        <title>A de novo genome assembly of a pear dwarfing rootstock.</title>
        <authorList>
            <person name="Wang F."/>
            <person name="Wang J."/>
            <person name="Li S."/>
            <person name="Zhang Y."/>
            <person name="Fang M."/>
            <person name="Ma L."/>
            <person name="Zhao Y."/>
            <person name="Jiang S."/>
        </authorList>
    </citation>
    <scope>NUCLEOTIDE SEQUENCE [LARGE SCALE GENOMIC DNA]</scope>
</reference>
<organism evidence="2 3">
    <name type="scientific">Pyrus ussuriensis x Pyrus communis</name>
    <dbReference type="NCBI Taxonomy" id="2448454"/>
    <lineage>
        <taxon>Eukaryota</taxon>
        <taxon>Viridiplantae</taxon>
        <taxon>Streptophyta</taxon>
        <taxon>Embryophyta</taxon>
        <taxon>Tracheophyta</taxon>
        <taxon>Spermatophyta</taxon>
        <taxon>Magnoliopsida</taxon>
        <taxon>eudicotyledons</taxon>
        <taxon>Gunneridae</taxon>
        <taxon>Pentapetalae</taxon>
        <taxon>rosids</taxon>
        <taxon>fabids</taxon>
        <taxon>Rosales</taxon>
        <taxon>Rosaceae</taxon>
        <taxon>Amygdaloideae</taxon>
        <taxon>Maleae</taxon>
        <taxon>Pyrus</taxon>
    </lineage>
</organism>
<evidence type="ECO:0000313" key="2">
    <source>
        <dbReference type="EMBL" id="KAB2629302.1"/>
    </source>
</evidence>
<dbReference type="EMBL" id="SMOL01000148">
    <property type="protein sequence ID" value="KAB2629302.1"/>
    <property type="molecule type" value="Genomic_DNA"/>
</dbReference>
<proteinExistence type="predicted"/>
<reference evidence="2 3" key="1">
    <citation type="submission" date="2019-09" db="EMBL/GenBank/DDBJ databases">
        <authorList>
            <person name="Ou C."/>
        </authorList>
    </citation>
    <scope>NUCLEOTIDE SEQUENCE [LARGE SCALE GENOMIC DNA]</scope>
    <source>
        <strain evidence="2">S2</strain>
        <tissue evidence="2">Leaf</tissue>
    </source>
</reference>
<feature type="compositionally biased region" description="Gly residues" evidence="1">
    <location>
        <begin position="16"/>
        <end position="25"/>
    </location>
</feature>
<dbReference type="AlphaFoldDB" id="A0A5N5HT26"/>